<dbReference type="Pfam" id="PF00903">
    <property type="entry name" value="Glyoxalase"/>
    <property type="match status" value="1"/>
</dbReference>
<feature type="domain" description="VOC" evidence="1">
    <location>
        <begin position="4"/>
        <end position="128"/>
    </location>
</feature>
<keyword evidence="3" id="KW-1185">Reference proteome</keyword>
<name>A0ABT4KYI8_9SPHI</name>
<evidence type="ECO:0000313" key="2">
    <source>
        <dbReference type="EMBL" id="MCZ4224006.1"/>
    </source>
</evidence>
<dbReference type="Proteomes" id="UP001144341">
    <property type="component" value="Unassembled WGS sequence"/>
</dbReference>
<dbReference type="RefSeq" id="WP_269415801.1">
    <property type="nucleotide sequence ID" value="NZ_JAPWGL010000003.1"/>
</dbReference>
<dbReference type="PROSITE" id="PS51819">
    <property type="entry name" value="VOC"/>
    <property type="match status" value="1"/>
</dbReference>
<evidence type="ECO:0000313" key="3">
    <source>
        <dbReference type="Proteomes" id="UP001144341"/>
    </source>
</evidence>
<protein>
    <submittedName>
        <fullName evidence="2">VOC family protein</fullName>
    </submittedName>
</protein>
<reference evidence="2" key="1">
    <citation type="submission" date="2022-12" db="EMBL/GenBank/DDBJ databases">
        <title>Genome sequence of SJ11.</title>
        <authorList>
            <person name="Woo H."/>
        </authorList>
    </citation>
    <scope>NUCLEOTIDE SEQUENCE</scope>
    <source>
        <strain evidence="2">SJ11</strain>
    </source>
</reference>
<dbReference type="PANTHER" id="PTHR36503">
    <property type="entry name" value="BLR2520 PROTEIN"/>
    <property type="match status" value="1"/>
</dbReference>
<organism evidence="2 3">
    <name type="scientific">Pedobacter rhodius</name>
    <dbReference type="NCBI Taxonomy" id="3004098"/>
    <lineage>
        <taxon>Bacteria</taxon>
        <taxon>Pseudomonadati</taxon>
        <taxon>Bacteroidota</taxon>
        <taxon>Sphingobacteriia</taxon>
        <taxon>Sphingobacteriales</taxon>
        <taxon>Sphingobacteriaceae</taxon>
        <taxon>Pedobacter</taxon>
    </lineage>
</organism>
<proteinExistence type="predicted"/>
<dbReference type="InterPro" id="IPR037523">
    <property type="entry name" value="VOC_core"/>
</dbReference>
<comment type="caution">
    <text evidence="2">The sequence shown here is derived from an EMBL/GenBank/DDBJ whole genome shotgun (WGS) entry which is preliminary data.</text>
</comment>
<dbReference type="EMBL" id="JAPWGL010000003">
    <property type="protein sequence ID" value="MCZ4224006.1"/>
    <property type="molecule type" value="Genomic_DNA"/>
</dbReference>
<gene>
    <name evidence="2" type="ORF">O0931_11900</name>
</gene>
<sequence length="131" mass="14928">METKMIWANLAVKDLEITAKFYSDLGFKPNGTFNADLVSFLFGKDNFIIHFFLAKQFKNAARLENAALNTGTEIIFSLSADSREEVDLWLERVKKAGATIYAEAEDFDKGYTFGFSDPDGHKFNVLYWPSY</sequence>
<evidence type="ECO:0000259" key="1">
    <source>
        <dbReference type="PROSITE" id="PS51819"/>
    </source>
</evidence>
<dbReference type="InterPro" id="IPR029068">
    <property type="entry name" value="Glyas_Bleomycin-R_OHBP_Dase"/>
</dbReference>
<dbReference type="InterPro" id="IPR004360">
    <property type="entry name" value="Glyas_Fos-R_dOase_dom"/>
</dbReference>
<dbReference type="SUPFAM" id="SSF54593">
    <property type="entry name" value="Glyoxalase/Bleomycin resistance protein/Dihydroxybiphenyl dioxygenase"/>
    <property type="match status" value="1"/>
</dbReference>
<dbReference type="PANTHER" id="PTHR36503:SF1">
    <property type="entry name" value="BLR2520 PROTEIN"/>
    <property type="match status" value="1"/>
</dbReference>
<dbReference type="Gene3D" id="3.10.180.10">
    <property type="entry name" value="2,3-Dihydroxybiphenyl 1,2-Dioxygenase, domain 1"/>
    <property type="match status" value="1"/>
</dbReference>
<accession>A0ABT4KYI8</accession>